<dbReference type="RefSeq" id="WP_142942099.1">
    <property type="nucleotide sequence ID" value="NZ_VIKR01000002.1"/>
</dbReference>
<reference evidence="6 7" key="1">
    <citation type="submission" date="2019-06" db="EMBL/GenBank/DDBJ databases">
        <title>Draft genome of Aliikangiella marina GYP-15.</title>
        <authorList>
            <person name="Wang G."/>
        </authorList>
    </citation>
    <scope>NUCLEOTIDE SEQUENCE [LARGE SCALE GENOMIC DNA]</scope>
    <source>
        <strain evidence="6 7">GYP-15</strain>
    </source>
</reference>
<organism evidence="6 7">
    <name type="scientific">Aliikangiella marina</name>
    <dbReference type="NCBI Taxonomy" id="1712262"/>
    <lineage>
        <taxon>Bacteria</taxon>
        <taxon>Pseudomonadati</taxon>
        <taxon>Pseudomonadota</taxon>
        <taxon>Gammaproteobacteria</taxon>
        <taxon>Oceanospirillales</taxon>
        <taxon>Pleioneaceae</taxon>
        <taxon>Aliikangiella</taxon>
    </lineage>
</organism>
<keyword evidence="2" id="KW-0805">Transcription regulation</keyword>
<evidence type="ECO:0000259" key="5">
    <source>
        <dbReference type="PROSITE" id="PS50931"/>
    </source>
</evidence>
<evidence type="ECO:0000256" key="3">
    <source>
        <dbReference type="ARBA" id="ARBA00023125"/>
    </source>
</evidence>
<dbReference type="Gene3D" id="1.10.10.10">
    <property type="entry name" value="Winged helix-like DNA-binding domain superfamily/Winged helix DNA-binding domain"/>
    <property type="match status" value="1"/>
</dbReference>
<keyword evidence="7" id="KW-1185">Reference proteome</keyword>
<dbReference type="Pfam" id="PF00126">
    <property type="entry name" value="HTH_1"/>
    <property type="match status" value="1"/>
</dbReference>
<dbReference type="PROSITE" id="PS50931">
    <property type="entry name" value="HTH_LYSR"/>
    <property type="match status" value="1"/>
</dbReference>
<comment type="similarity">
    <text evidence="1">Belongs to the LysR transcriptional regulatory family.</text>
</comment>
<dbReference type="Pfam" id="PF03466">
    <property type="entry name" value="LysR_substrate"/>
    <property type="match status" value="1"/>
</dbReference>
<dbReference type="OrthoDB" id="9803735at2"/>
<gene>
    <name evidence="6" type="ORF">FLL45_11245</name>
</gene>
<dbReference type="GO" id="GO:0003700">
    <property type="term" value="F:DNA-binding transcription factor activity"/>
    <property type="evidence" value="ECO:0007669"/>
    <property type="project" value="InterPro"/>
</dbReference>
<dbReference type="SUPFAM" id="SSF46785">
    <property type="entry name" value="Winged helix' DNA-binding domain"/>
    <property type="match status" value="1"/>
</dbReference>
<evidence type="ECO:0000313" key="6">
    <source>
        <dbReference type="EMBL" id="TQV75485.1"/>
    </source>
</evidence>
<dbReference type="SUPFAM" id="SSF53850">
    <property type="entry name" value="Periplasmic binding protein-like II"/>
    <property type="match status" value="1"/>
</dbReference>
<comment type="caution">
    <text evidence="6">The sequence shown here is derived from an EMBL/GenBank/DDBJ whole genome shotgun (WGS) entry which is preliminary data.</text>
</comment>
<dbReference type="PANTHER" id="PTHR30126">
    <property type="entry name" value="HTH-TYPE TRANSCRIPTIONAL REGULATOR"/>
    <property type="match status" value="1"/>
</dbReference>
<evidence type="ECO:0000256" key="4">
    <source>
        <dbReference type="ARBA" id="ARBA00023163"/>
    </source>
</evidence>
<dbReference type="AlphaFoldDB" id="A0A545TE38"/>
<keyword evidence="3" id="KW-0238">DNA-binding</keyword>
<evidence type="ECO:0000313" key="7">
    <source>
        <dbReference type="Proteomes" id="UP000317839"/>
    </source>
</evidence>
<dbReference type="InterPro" id="IPR036388">
    <property type="entry name" value="WH-like_DNA-bd_sf"/>
</dbReference>
<dbReference type="CDD" id="cd05466">
    <property type="entry name" value="PBP2_LTTR_substrate"/>
    <property type="match status" value="1"/>
</dbReference>
<evidence type="ECO:0000256" key="2">
    <source>
        <dbReference type="ARBA" id="ARBA00023015"/>
    </source>
</evidence>
<proteinExistence type="inferred from homology"/>
<keyword evidence="4" id="KW-0804">Transcription</keyword>
<dbReference type="GO" id="GO:0000976">
    <property type="term" value="F:transcription cis-regulatory region binding"/>
    <property type="evidence" value="ECO:0007669"/>
    <property type="project" value="TreeGrafter"/>
</dbReference>
<feature type="domain" description="HTH lysR-type" evidence="5">
    <location>
        <begin position="1"/>
        <end position="58"/>
    </location>
</feature>
<protein>
    <submittedName>
        <fullName evidence="6">LysR family transcriptional regulator</fullName>
    </submittedName>
</protein>
<evidence type="ECO:0000256" key="1">
    <source>
        <dbReference type="ARBA" id="ARBA00009437"/>
    </source>
</evidence>
<accession>A0A545TE38</accession>
<dbReference type="EMBL" id="VIKR01000002">
    <property type="protein sequence ID" value="TQV75485.1"/>
    <property type="molecule type" value="Genomic_DNA"/>
</dbReference>
<sequence>MNIQDLEKFLVIAEVENLQVAADKLDSSPSALSKSLKRLENSLNSPLFDRVGKNIQINPAGELLRIKAAQMVAHAKQTKAEFAGLATTGQYRIVGPSILQFKWATVISKGIMATYPNARLAFDSMFEQEALDKVVNGNAELGLVTTAIASKIPDDLHRIALGTVTMQVAASRTHSLIKDRNTNKVTVSLKELLPHAFATPSVSPYCGEPRGIGCDGWQNQVYPRKLQIVVNDYSILTKLVRAGLVLAYLPDYWLREWDLINIEVSDCPYHCVENLLLVSWQKELLTLIE</sequence>
<dbReference type="InterPro" id="IPR000847">
    <property type="entry name" value="LysR_HTH_N"/>
</dbReference>
<dbReference type="InterPro" id="IPR005119">
    <property type="entry name" value="LysR_subst-bd"/>
</dbReference>
<dbReference type="Proteomes" id="UP000317839">
    <property type="component" value="Unassembled WGS sequence"/>
</dbReference>
<dbReference type="Gene3D" id="3.40.190.290">
    <property type="match status" value="1"/>
</dbReference>
<dbReference type="PANTHER" id="PTHR30126:SF80">
    <property type="entry name" value="TRANSCRIPTIONAL REGULATOR-RELATED"/>
    <property type="match status" value="1"/>
</dbReference>
<dbReference type="InterPro" id="IPR036390">
    <property type="entry name" value="WH_DNA-bd_sf"/>
</dbReference>
<name>A0A545TE38_9GAMM</name>